<evidence type="ECO:0000313" key="2">
    <source>
        <dbReference type="Proteomes" id="UP000095283"/>
    </source>
</evidence>
<feature type="compositionally biased region" description="Polar residues" evidence="1">
    <location>
        <begin position="62"/>
        <end position="72"/>
    </location>
</feature>
<feature type="region of interest" description="Disordered" evidence="1">
    <location>
        <begin position="1"/>
        <end position="72"/>
    </location>
</feature>
<accession>A0A1I7XRC1</accession>
<evidence type="ECO:0000256" key="1">
    <source>
        <dbReference type="SAM" id="MobiDB-lite"/>
    </source>
</evidence>
<organism evidence="2 3">
    <name type="scientific">Heterorhabditis bacteriophora</name>
    <name type="common">Entomopathogenic nematode worm</name>
    <dbReference type="NCBI Taxonomy" id="37862"/>
    <lineage>
        <taxon>Eukaryota</taxon>
        <taxon>Metazoa</taxon>
        <taxon>Ecdysozoa</taxon>
        <taxon>Nematoda</taxon>
        <taxon>Chromadorea</taxon>
        <taxon>Rhabditida</taxon>
        <taxon>Rhabditina</taxon>
        <taxon>Rhabditomorpha</taxon>
        <taxon>Strongyloidea</taxon>
        <taxon>Heterorhabditidae</taxon>
        <taxon>Heterorhabditis</taxon>
    </lineage>
</organism>
<feature type="compositionally biased region" description="Low complexity" evidence="1">
    <location>
        <begin position="33"/>
        <end position="61"/>
    </location>
</feature>
<proteinExistence type="predicted"/>
<evidence type="ECO:0000313" key="3">
    <source>
        <dbReference type="WBParaSite" id="Hba_19884"/>
    </source>
</evidence>
<sequence length="169" mass="18043">MSTSTQLNISGSPERTFSYADAAKKSEQSRENSPGSVVQQSSPSTKSSSPVSPLLASAEPSTTSVPSRIEASVSSGATDGISFFYDDSEAITTPSEPENIETVQATDGNAFVLNLCGKTVRFVKGMAPSGDMQPANSRHLCMVEMLANRWKLFQEGHVPKVYQPKMMAS</sequence>
<dbReference type="AlphaFoldDB" id="A0A1I7XRC1"/>
<feature type="compositionally biased region" description="Polar residues" evidence="1">
    <location>
        <begin position="1"/>
        <end position="15"/>
    </location>
</feature>
<dbReference type="WBParaSite" id="Hba_19884">
    <property type="protein sequence ID" value="Hba_19884"/>
    <property type="gene ID" value="Hba_19884"/>
</dbReference>
<keyword evidence="2" id="KW-1185">Reference proteome</keyword>
<dbReference type="Proteomes" id="UP000095283">
    <property type="component" value="Unplaced"/>
</dbReference>
<reference evidence="3" key="1">
    <citation type="submission" date="2016-11" db="UniProtKB">
        <authorList>
            <consortium name="WormBaseParasite"/>
        </authorList>
    </citation>
    <scope>IDENTIFICATION</scope>
</reference>
<name>A0A1I7XRC1_HETBA</name>
<protein>
    <submittedName>
        <fullName evidence="3">Uncharacterized protein</fullName>
    </submittedName>
</protein>